<evidence type="ECO:0000256" key="4">
    <source>
        <dbReference type="ARBA" id="ARBA00023186"/>
    </source>
</evidence>
<dbReference type="SUPFAM" id="SSF48592">
    <property type="entry name" value="GroEL equatorial domain-like"/>
    <property type="match status" value="1"/>
</dbReference>
<keyword evidence="2" id="KW-0547">Nucleotide-binding</keyword>
<dbReference type="InterPro" id="IPR027413">
    <property type="entry name" value="GROEL-like_equatorial_sf"/>
</dbReference>
<dbReference type="Pfam" id="PF00118">
    <property type="entry name" value="Cpn60_TCP1"/>
    <property type="match status" value="1"/>
</dbReference>
<dbReference type="GO" id="GO:0005832">
    <property type="term" value="C:chaperonin-containing T-complex"/>
    <property type="evidence" value="ECO:0007669"/>
    <property type="project" value="UniProtKB-ARBA"/>
</dbReference>
<name>A0A834B8K5_9CHIR</name>
<dbReference type="GO" id="GO:0005524">
    <property type="term" value="F:ATP binding"/>
    <property type="evidence" value="ECO:0007669"/>
    <property type="project" value="UniProtKB-KW"/>
</dbReference>
<dbReference type="AlphaFoldDB" id="A0A834B8K5"/>
<proteinExistence type="inferred from homology"/>
<sequence length="206" mass="23085">MLLLLIDSCAIFLLETKFIINKLIFVMHFKGGWELAFGYSSHRVSRSTGSAVAAVRTLSPQADVAQAQAVLVNISVACGLQNILRTNLGPKGTMKLLVSGAGDIRLTNHSVLLHDMQIQHPTASLIVKVATAQHDNWAGIPNLWTMDQHRSRPVRNWANSRRRNVMKGKRMAKSAVFPRSSFSRQASCMLCFKTRPVWLSRWLSRY</sequence>
<dbReference type="GO" id="GO:0051082">
    <property type="term" value="F:unfolded protein binding"/>
    <property type="evidence" value="ECO:0007669"/>
    <property type="project" value="InterPro"/>
</dbReference>
<dbReference type="InterPro" id="IPR017998">
    <property type="entry name" value="Chaperone_TCP-1"/>
</dbReference>
<dbReference type="EMBL" id="JABVXQ010000002">
    <property type="protein sequence ID" value="KAF6125303.1"/>
    <property type="molecule type" value="Genomic_DNA"/>
</dbReference>
<accession>A0A834B8K5</accession>
<dbReference type="GO" id="GO:0140662">
    <property type="term" value="F:ATP-dependent protein folding chaperone"/>
    <property type="evidence" value="ECO:0007669"/>
    <property type="project" value="InterPro"/>
</dbReference>
<comment type="caution">
    <text evidence="5">The sequence shown here is derived from an EMBL/GenBank/DDBJ whole genome shotgun (WGS) entry which is preliminary data.</text>
</comment>
<dbReference type="Gene3D" id="1.10.560.10">
    <property type="entry name" value="GroEL-like equatorial domain"/>
    <property type="match status" value="1"/>
</dbReference>
<keyword evidence="3" id="KW-0067">ATP-binding</keyword>
<evidence type="ECO:0000256" key="2">
    <source>
        <dbReference type="ARBA" id="ARBA00022741"/>
    </source>
</evidence>
<reference evidence="5 6" key="1">
    <citation type="journal article" date="2020" name="Nature">
        <title>Six reference-quality genomes reveal evolution of bat adaptations.</title>
        <authorList>
            <person name="Jebb D."/>
            <person name="Huang Z."/>
            <person name="Pippel M."/>
            <person name="Hughes G.M."/>
            <person name="Lavrichenko K."/>
            <person name="Devanna P."/>
            <person name="Winkler S."/>
            <person name="Jermiin L.S."/>
            <person name="Skirmuntt E.C."/>
            <person name="Katzourakis A."/>
            <person name="Burkitt-Gray L."/>
            <person name="Ray D.A."/>
            <person name="Sullivan K.A.M."/>
            <person name="Roscito J.G."/>
            <person name="Kirilenko B.M."/>
            <person name="Davalos L.M."/>
            <person name="Corthals A.P."/>
            <person name="Power M.L."/>
            <person name="Jones G."/>
            <person name="Ransome R.D."/>
            <person name="Dechmann D.K.N."/>
            <person name="Locatelli A.G."/>
            <person name="Puechmaille S.J."/>
            <person name="Fedrigo O."/>
            <person name="Jarvis E.D."/>
            <person name="Hiller M."/>
            <person name="Vernes S.C."/>
            <person name="Myers E.W."/>
            <person name="Teeling E.C."/>
        </authorList>
    </citation>
    <scope>NUCLEOTIDE SEQUENCE [LARGE SCALE GENOMIC DNA]</scope>
    <source>
        <strain evidence="5">Bat1K_MPI-CBG_1</strain>
    </source>
</reference>
<evidence type="ECO:0000256" key="3">
    <source>
        <dbReference type="ARBA" id="ARBA00022840"/>
    </source>
</evidence>
<protein>
    <submittedName>
        <fullName evidence="5">Uncharacterized protein</fullName>
    </submittedName>
</protein>
<dbReference type="PANTHER" id="PTHR11353">
    <property type="entry name" value="CHAPERONIN"/>
    <property type="match status" value="1"/>
</dbReference>
<evidence type="ECO:0000313" key="5">
    <source>
        <dbReference type="EMBL" id="KAF6125303.1"/>
    </source>
</evidence>
<organism evidence="5 6">
    <name type="scientific">Phyllostomus discolor</name>
    <name type="common">pale spear-nosed bat</name>
    <dbReference type="NCBI Taxonomy" id="89673"/>
    <lineage>
        <taxon>Eukaryota</taxon>
        <taxon>Metazoa</taxon>
        <taxon>Chordata</taxon>
        <taxon>Craniata</taxon>
        <taxon>Vertebrata</taxon>
        <taxon>Euteleostomi</taxon>
        <taxon>Mammalia</taxon>
        <taxon>Eutheria</taxon>
        <taxon>Laurasiatheria</taxon>
        <taxon>Chiroptera</taxon>
        <taxon>Yangochiroptera</taxon>
        <taxon>Phyllostomidae</taxon>
        <taxon>Phyllostominae</taxon>
        <taxon>Phyllostomus</taxon>
    </lineage>
</organism>
<dbReference type="PROSITE" id="PS00750">
    <property type="entry name" value="TCP1_1"/>
    <property type="match status" value="1"/>
</dbReference>
<gene>
    <name evidence="5" type="ORF">HJG60_009811</name>
</gene>
<evidence type="ECO:0000313" key="6">
    <source>
        <dbReference type="Proteomes" id="UP000664940"/>
    </source>
</evidence>
<dbReference type="InterPro" id="IPR002194">
    <property type="entry name" value="Chaperonin_TCP-1_CS"/>
</dbReference>
<keyword evidence="4" id="KW-0143">Chaperone</keyword>
<comment type="similarity">
    <text evidence="1">Belongs to the TCP-1 chaperonin family.</text>
</comment>
<evidence type="ECO:0000256" key="1">
    <source>
        <dbReference type="ARBA" id="ARBA00008020"/>
    </source>
</evidence>
<dbReference type="InterPro" id="IPR002423">
    <property type="entry name" value="Cpn60/GroEL/TCP-1"/>
</dbReference>
<dbReference type="Proteomes" id="UP000664940">
    <property type="component" value="Unassembled WGS sequence"/>
</dbReference>
<dbReference type="GO" id="GO:0016887">
    <property type="term" value="F:ATP hydrolysis activity"/>
    <property type="evidence" value="ECO:0007669"/>
    <property type="project" value="InterPro"/>
</dbReference>